<dbReference type="Pfam" id="PF02687">
    <property type="entry name" value="FtsX"/>
    <property type="match status" value="1"/>
</dbReference>
<dbReference type="Proteomes" id="UP000242432">
    <property type="component" value="Unassembled WGS sequence"/>
</dbReference>
<dbReference type="PANTHER" id="PTHR30489:SF0">
    <property type="entry name" value="LIPOPROTEIN-RELEASING SYSTEM TRANSMEMBRANE PROTEIN LOLE"/>
    <property type="match status" value="1"/>
</dbReference>
<comment type="similarity">
    <text evidence="2">Belongs to the ABC-4 integral membrane protein family. LolC/E subfamily.</text>
</comment>
<dbReference type="EMBL" id="FUXX01000045">
    <property type="protein sequence ID" value="SKA68027.1"/>
    <property type="molecule type" value="Genomic_DNA"/>
</dbReference>
<evidence type="ECO:0000259" key="8">
    <source>
        <dbReference type="Pfam" id="PF02687"/>
    </source>
</evidence>
<evidence type="ECO:0000256" key="7">
    <source>
        <dbReference type="SAM" id="Phobius"/>
    </source>
</evidence>
<dbReference type="PANTHER" id="PTHR30489">
    <property type="entry name" value="LIPOPROTEIN-RELEASING SYSTEM TRANSMEMBRANE PROTEIN LOLE"/>
    <property type="match status" value="1"/>
</dbReference>
<dbReference type="GO" id="GO:0098797">
    <property type="term" value="C:plasma membrane protein complex"/>
    <property type="evidence" value="ECO:0007669"/>
    <property type="project" value="TreeGrafter"/>
</dbReference>
<dbReference type="AlphaFoldDB" id="A0A1T4VSW1"/>
<accession>A0A1T4VSW1</accession>
<dbReference type="InterPro" id="IPR003838">
    <property type="entry name" value="ABC3_permease_C"/>
</dbReference>
<evidence type="ECO:0000256" key="3">
    <source>
        <dbReference type="ARBA" id="ARBA00022475"/>
    </source>
</evidence>
<evidence type="ECO:0000256" key="6">
    <source>
        <dbReference type="ARBA" id="ARBA00023136"/>
    </source>
</evidence>
<evidence type="ECO:0000256" key="1">
    <source>
        <dbReference type="ARBA" id="ARBA00004651"/>
    </source>
</evidence>
<keyword evidence="10" id="KW-0449">Lipoprotein</keyword>
<evidence type="ECO:0000256" key="2">
    <source>
        <dbReference type="ARBA" id="ARBA00005236"/>
    </source>
</evidence>
<feature type="transmembrane region" description="Helical" evidence="7">
    <location>
        <begin position="21"/>
        <end position="48"/>
    </location>
</feature>
<evidence type="ECO:0000259" key="9">
    <source>
        <dbReference type="Pfam" id="PF12704"/>
    </source>
</evidence>
<dbReference type="InterPro" id="IPR051447">
    <property type="entry name" value="Lipoprotein-release_system"/>
</dbReference>
<feature type="domain" description="MacB-like periplasmic core" evidence="9">
    <location>
        <begin position="27"/>
        <end position="218"/>
    </location>
</feature>
<feature type="transmembrane region" description="Helical" evidence="7">
    <location>
        <begin position="379"/>
        <end position="399"/>
    </location>
</feature>
<sequence length="415" mass="45451">MRTSLSVQLALRFLKSKRYGALAKFISIATTSGICVGVCALILGLSAMNGFEKELNNRVLSLIPAGEIKAYDNGGFHNVDQDIETIRQTPHVTAVSPVISINGAFSSGTQFAPAAVMGIDLENEGKVIKLENFMNCRITVLNNDDELPKVILGNGIAKKLNLKTGDEINLSSINAEVANNGLSSVTVNTFRIAGIFKTGGQIDGNLAFINIESAREISGLSHPNTFHIGVDNMLEAREIINEATAYVRDAHDVSVWMDTQGKLYSDIHMVRTIMYIAMILVIAVSCFNIVSNLIMAVSEKRHEIAILMTMGASKKLIVRSFTLMGIFSAVRGCIYGTILGCLLSYFTPYVTSHFKQWFGIELLNEDIYFINYVPSQLQVFDVVIVVFCAILMSFLASVYPAKRASKIQPAQELNI</sequence>
<comment type="subcellular location">
    <subcellularLocation>
        <location evidence="1">Cell membrane</location>
        <topology evidence="1">Multi-pass membrane protein</topology>
    </subcellularLocation>
</comment>
<proteinExistence type="inferred from homology"/>
<evidence type="ECO:0000256" key="5">
    <source>
        <dbReference type="ARBA" id="ARBA00022989"/>
    </source>
</evidence>
<name>A0A1T4VSW1_9GAMM</name>
<keyword evidence="11" id="KW-1185">Reference proteome</keyword>
<feature type="transmembrane region" description="Helical" evidence="7">
    <location>
        <begin position="316"/>
        <end position="346"/>
    </location>
</feature>
<feature type="transmembrane region" description="Helical" evidence="7">
    <location>
        <begin position="273"/>
        <end position="295"/>
    </location>
</feature>
<keyword evidence="3" id="KW-1003">Cell membrane</keyword>
<organism evidence="10 11">
    <name type="scientific">Succinivibrio dextrinosolvens DSM 3072</name>
    <dbReference type="NCBI Taxonomy" id="1123324"/>
    <lineage>
        <taxon>Bacteria</taxon>
        <taxon>Pseudomonadati</taxon>
        <taxon>Pseudomonadota</taxon>
        <taxon>Gammaproteobacteria</taxon>
        <taxon>Aeromonadales</taxon>
        <taxon>Succinivibrionaceae</taxon>
        <taxon>Succinivibrio</taxon>
    </lineage>
</organism>
<protein>
    <submittedName>
        <fullName evidence="10">Lipoprotein-releasing system permease protein</fullName>
    </submittedName>
</protein>
<gene>
    <name evidence="10" type="ORF">SAMN02745213_02009</name>
</gene>
<evidence type="ECO:0000313" key="11">
    <source>
        <dbReference type="Proteomes" id="UP000242432"/>
    </source>
</evidence>
<dbReference type="STRING" id="83771.SAMN02910357_02227"/>
<dbReference type="InterPro" id="IPR025857">
    <property type="entry name" value="MacB_PCD"/>
</dbReference>
<keyword evidence="6 7" id="KW-0472">Membrane</keyword>
<dbReference type="Pfam" id="PF12704">
    <property type="entry name" value="MacB_PCD"/>
    <property type="match status" value="1"/>
</dbReference>
<dbReference type="GO" id="GO:0044874">
    <property type="term" value="P:lipoprotein localization to outer membrane"/>
    <property type="evidence" value="ECO:0007669"/>
    <property type="project" value="TreeGrafter"/>
</dbReference>
<keyword evidence="4 7" id="KW-0812">Transmembrane</keyword>
<evidence type="ECO:0000313" key="10">
    <source>
        <dbReference type="EMBL" id="SKA68027.1"/>
    </source>
</evidence>
<feature type="domain" description="ABC3 transporter permease C-terminal" evidence="8">
    <location>
        <begin position="276"/>
        <end position="409"/>
    </location>
</feature>
<dbReference type="RefSeq" id="WP_078929354.1">
    <property type="nucleotide sequence ID" value="NZ_FUXX01000045.1"/>
</dbReference>
<reference evidence="11" key="1">
    <citation type="submission" date="2017-02" db="EMBL/GenBank/DDBJ databases">
        <authorList>
            <person name="Varghese N."/>
            <person name="Submissions S."/>
        </authorList>
    </citation>
    <scope>NUCLEOTIDE SEQUENCE [LARGE SCALE GENOMIC DNA]</scope>
    <source>
        <strain evidence="11">DSM 3072</strain>
    </source>
</reference>
<keyword evidence="5 7" id="KW-1133">Transmembrane helix</keyword>
<evidence type="ECO:0000256" key="4">
    <source>
        <dbReference type="ARBA" id="ARBA00022692"/>
    </source>
</evidence>